<dbReference type="EMBL" id="LDUG01000016">
    <property type="protein sequence ID" value="KVW97335.1"/>
    <property type="molecule type" value="Genomic_DNA"/>
</dbReference>
<comment type="caution">
    <text evidence="1">The sequence shown here is derived from an EMBL/GenBank/DDBJ whole genome shotgun (WGS) entry which is preliminary data.</text>
</comment>
<proteinExistence type="predicted"/>
<keyword evidence="2" id="KW-1185">Reference proteome</keyword>
<dbReference type="Proteomes" id="UP000064243">
    <property type="component" value="Unassembled WGS sequence"/>
</dbReference>
<evidence type="ECO:0000313" key="1">
    <source>
        <dbReference type="EMBL" id="KVW97335.1"/>
    </source>
</evidence>
<organism evidence="1 2">
    <name type="scientific">Thiobacillus denitrificans</name>
    <dbReference type="NCBI Taxonomy" id="36861"/>
    <lineage>
        <taxon>Bacteria</taxon>
        <taxon>Pseudomonadati</taxon>
        <taxon>Pseudomonadota</taxon>
        <taxon>Betaproteobacteria</taxon>
        <taxon>Nitrosomonadales</taxon>
        <taxon>Thiobacillaceae</taxon>
        <taxon>Thiobacillus</taxon>
    </lineage>
</organism>
<evidence type="ECO:0000313" key="2">
    <source>
        <dbReference type="Proteomes" id="UP000064243"/>
    </source>
</evidence>
<dbReference type="PATRIC" id="fig|36861.3.peg.320"/>
<protein>
    <submittedName>
        <fullName evidence="1">Uncharacterized protein</fullName>
    </submittedName>
</protein>
<gene>
    <name evidence="1" type="ORF">ABW22_04335</name>
</gene>
<dbReference type="AlphaFoldDB" id="A0A106BRK3"/>
<accession>A0A106BRK3</accession>
<name>A0A106BRK3_THIDE</name>
<dbReference type="Gene3D" id="3.10.450.160">
    <property type="entry name" value="inner membrane protein cigr"/>
    <property type="match status" value="1"/>
</dbReference>
<sequence>MLAAALTPALVGCETGPRYGEVAVRDPYYSVRVVFTDHDRRLIHDYYEPRYKKLPPGQVKKGRLPPGHAWRVRSNQPIHEDAQWRYLPYALDQRLSRLPPEYVRVIIGTDVVIMNTRTRVVVDILEDITD</sequence>
<reference evidence="1 2" key="1">
    <citation type="journal article" date="2015" name="Appl. Environ. Microbiol.">
        <title>Aerobic and Anaerobic Thiosulfate Oxidation by a Cold-Adapted, Subglacial Chemoautotroph.</title>
        <authorList>
            <person name="Harrold Z.R."/>
            <person name="Skidmore M.L."/>
            <person name="Hamilton T.L."/>
            <person name="Desch L."/>
            <person name="Amada K."/>
            <person name="van Gelder W."/>
            <person name="Glover K."/>
            <person name="Roden E.E."/>
            <person name="Boyd E.S."/>
        </authorList>
    </citation>
    <scope>NUCLEOTIDE SEQUENCE [LARGE SCALE GENOMIC DNA]</scope>
    <source>
        <strain evidence="1 2">RG</strain>
    </source>
</reference>